<feature type="transmembrane region" description="Helical" evidence="1">
    <location>
        <begin position="53"/>
        <end position="74"/>
    </location>
</feature>
<protein>
    <recommendedName>
        <fullName evidence="4">Holin-X, holin superfamily III</fullName>
    </recommendedName>
</protein>
<dbReference type="Proteomes" id="UP001521209">
    <property type="component" value="Unassembled WGS sequence"/>
</dbReference>
<keyword evidence="1" id="KW-1133">Transmembrane helix</keyword>
<proteinExistence type="predicted"/>
<evidence type="ECO:0000313" key="3">
    <source>
        <dbReference type="Proteomes" id="UP001521209"/>
    </source>
</evidence>
<reference evidence="2 3" key="1">
    <citation type="submission" date="2022-01" db="EMBL/GenBank/DDBJ databases">
        <authorList>
            <person name="Won M."/>
            <person name="Kim S.-J."/>
            <person name="Kwon S.-W."/>
        </authorList>
    </citation>
    <scope>NUCLEOTIDE SEQUENCE [LARGE SCALE GENOMIC DNA]</scope>
    <source>
        <strain evidence="2 3">KCTC 23505</strain>
    </source>
</reference>
<accession>A0ABS9DWH3</accession>
<keyword evidence="1" id="KW-0472">Membrane</keyword>
<evidence type="ECO:0000256" key="1">
    <source>
        <dbReference type="SAM" id="Phobius"/>
    </source>
</evidence>
<dbReference type="EMBL" id="JAKGBZ010000006">
    <property type="protein sequence ID" value="MCF3946031.1"/>
    <property type="molecule type" value="Genomic_DNA"/>
</dbReference>
<sequence>MMRVLFNLLDGITLRYLKRRAALTLIGLVMGSIGLGFLIAAIYQAAALGVGDLYAALICGGIFVIFALGLFAIANRQWRRRPRPLLARARYGVATELLTMAQTLIREDPAKAVIAALILGAMTEHLQKRSAAKRAQTRE</sequence>
<dbReference type="RefSeq" id="WP_235703257.1">
    <property type="nucleotide sequence ID" value="NZ_JAKGBZ010000006.1"/>
</dbReference>
<keyword evidence="1" id="KW-0812">Transmembrane</keyword>
<comment type="caution">
    <text evidence="2">The sequence shown here is derived from an EMBL/GenBank/DDBJ whole genome shotgun (WGS) entry which is preliminary data.</text>
</comment>
<keyword evidence="3" id="KW-1185">Reference proteome</keyword>
<name>A0ABS9DWH3_9PROT</name>
<evidence type="ECO:0000313" key="2">
    <source>
        <dbReference type="EMBL" id="MCF3946031.1"/>
    </source>
</evidence>
<gene>
    <name evidence="2" type="ORF">L2A60_04935</name>
</gene>
<evidence type="ECO:0008006" key="4">
    <source>
        <dbReference type="Google" id="ProtNLM"/>
    </source>
</evidence>
<organism evidence="2 3">
    <name type="scientific">Acidiphilium iwatense</name>
    <dbReference type="NCBI Taxonomy" id="768198"/>
    <lineage>
        <taxon>Bacteria</taxon>
        <taxon>Pseudomonadati</taxon>
        <taxon>Pseudomonadota</taxon>
        <taxon>Alphaproteobacteria</taxon>
        <taxon>Acetobacterales</taxon>
        <taxon>Acidocellaceae</taxon>
        <taxon>Acidiphilium</taxon>
    </lineage>
</organism>
<feature type="transmembrane region" description="Helical" evidence="1">
    <location>
        <begin position="21"/>
        <end position="47"/>
    </location>
</feature>